<evidence type="ECO:0000256" key="3">
    <source>
        <dbReference type="ARBA" id="ARBA00022692"/>
    </source>
</evidence>
<dbReference type="GO" id="GO:0005739">
    <property type="term" value="C:mitochondrion"/>
    <property type="evidence" value="ECO:0007669"/>
    <property type="project" value="UniProtKB-SubCell"/>
</dbReference>
<dbReference type="Pfam" id="PF07798">
    <property type="entry name" value="CCDC90-like"/>
    <property type="match status" value="1"/>
</dbReference>
<keyword evidence="6" id="KW-0496">Mitochondrion</keyword>
<name>A0A1Y6LVP0_ZYMTR</name>
<dbReference type="InterPro" id="IPR024461">
    <property type="entry name" value="CCDC90-like"/>
</dbReference>
<dbReference type="AlphaFoldDB" id="A0A1Y6LVP0"/>
<feature type="region of interest" description="Disordered" evidence="9">
    <location>
        <begin position="35"/>
        <end position="133"/>
    </location>
</feature>
<evidence type="ECO:0000313" key="10">
    <source>
        <dbReference type="EMBL" id="SMY28463.1"/>
    </source>
</evidence>
<reference evidence="10 11" key="1">
    <citation type="submission" date="2016-10" db="EMBL/GenBank/DDBJ databases">
        <authorList>
            <person name="Varghese N."/>
        </authorList>
    </citation>
    <scope>NUCLEOTIDE SEQUENCE [LARGE SCALE GENOMIC DNA]</scope>
</reference>
<evidence type="ECO:0000256" key="2">
    <source>
        <dbReference type="ARBA" id="ARBA00004370"/>
    </source>
</evidence>
<evidence type="ECO:0000256" key="7">
    <source>
        <dbReference type="ARBA" id="ARBA00023136"/>
    </source>
</evidence>
<feature type="compositionally biased region" description="Basic and acidic residues" evidence="9">
    <location>
        <begin position="101"/>
        <end position="116"/>
    </location>
</feature>
<keyword evidence="7" id="KW-0472">Membrane</keyword>
<evidence type="ECO:0000256" key="4">
    <source>
        <dbReference type="ARBA" id="ARBA00022989"/>
    </source>
</evidence>
<proteinExistence type="predicted"/>
<dbReference type="PANTHER" id="PTHR14360:SF12">
    <property type="entry name" value="MOZ PROTEIN REPRESENTS A CHROMATIN-ASSOCIATED ACETYLTRANSFERASE"/>
    <property type="match status" value="1"/>
</dbReference>
<organism evidence="10 11">
    <name type="scientific">Zymoseptoria tritici ST99CH_1A5</name>
    <dbReference type="NCBI Taxonomy" id="1276529"/>
    <lineage>
        <taxon>Eukaryota</taxon>
        <taxon>Fungi</taxon>
        <taxon>Dikarya</taxon>
        <taxon>Ascomycota</taxon>
        <taxon>Pezizomycotina</taxon>
        <taxon>Dothideomycetes</taxon>
        <taxon>Dothideomycetidae</taxon>
        <taxon>Mycosphaerellales</taxon>
        <taxon>Mycosphaerellaceae</taxon>
        <taxon>Zymoseptoria</taxon>
    </lineage>
</organism>
<evidence type="ECO:0000256" key="1">
    <source>
        <dbReference type="ARBA" id="ARBA00004173"/>
    </source>
</evidence>
<keyword evidence="5 8" id="KW-0175">Coiled coil</keyword>
<evidence type="ECO:0000256" key="8">
    <source>
        <dbReference type="SAM" id="Coils"/>
    </source>
</evidence>
<comment type="subcellular location">
    <subcellularLocation>
        <location evidence="2">Membrane</location>
    </subcellularLocation>
    <subcellularLocation>
        <location evidence="1">Mitochondrion</location>
    </subcellularLocation>
</comment>
<dbReference type="GO" id="GO:0016020">
    <property type="term" value="C:membrane"/>
    <property type="evidence" value="ECO:0007669"/>
    <property type="project" value="UniProtKB-SubCell"/>
</dbReference>
<dbReference type="Gene3D" id="1.20.5.340">
    <property type="match status" value="1"/>
</dbReference>
<evidence type="ECO:0000256" key="9">
    <source>
        <dbReference type="SAM" id="MobiDB-lite"/>
    </source>
</evidence>
<keyword evidence="3" id="KW-0812">Transmembrane</keyword>
<evidence type="ECO:0000256" key="5">
    <source>
        <dbReference type="ARBA" id="ARBA00023054"/>
    </source>
</evidence>
<accession>A0A1Y6LVP0</accession>
<feature type="region of interest" description="Disordered" evidence="9">
    <location>
        <begin position="180"/>
        <end position="208"/>
    </location>
</feature>
<keyword evidence="4" id="KW-1133">Transmembrane helix</keyword>
<dbReference type="PANTHER" id="PTHR14360">
    <property type="entry name" value="PROTEIN FMP32, MITOCHONDRIAL"/>
    <property type="match status" value="1"/>
</dbReference>
<evidence type="ECO:0000256" key="6">
    <source>
        <dbReference type="ARBA" id="ARBA00023128"/>
    </source>
</evidence>
<feature type="compositionally biased region" description="Polar residues" evidence="9">
    <location>
        <begin position="46"/>
        <end position="55"/>
    </location>
</feature>
<protein>
    <submittedName>
        <fullName evidence="10">Uncharacterized protein</fullName>
    </submittedName>
</protein>
<dbReference type="Proteomes" id="UP000215453">
    <property type="component" value="Chromosome 10"/>
</dbReference>
<feature type="compositionally biased region" description="Low complexity" evidence="9">
    <location>
        <begin position="65"/>
        <end position="83"/>
    </location>
</feature>
<feature type="region of interest" description="Disordered" evidence="9">
    <location>
        <begin position="391"/>
        <end position="415"/>
    </location>
</feature>
<feature type="coiled-coil region" evidence="8">
    <location>
        <begin position="286"/>
        <end position="313"/>
    </location>
</feature>
<dbReference type="EMBL" id="LT882685">
    <property type="protein sequence ID" value="SMY28463.1"/>
    <property type="molecule type" value="Genomic_DNA"/>
</dbReference>
<evidence type="ECO:0000313" key="11">
    <source>
        <dbReference type="Proteomes" id="UP000215453"/>
    </source>
</evidence>
<gene>
    <name evidence="10" type="ORF">ZT1A5_G9908</name>
</gene>
<sequence length="430" mass="47268">MAAPRLPFLWPMLAKGFEASNPTARSANAALRYRAFHGASTRRQTDATPSSQRYGNANERPPPDVTASKVSKSSAKKPTAVKKALPKIGEKLQQAGEDNVEAQKQDALKPATDNKDSAAVGESSAAQGKSDVTLEGAEARLEDGKAQSLDEPHEKPVESLLETVPDPGEQAKVSQAVAEGESKVKAQKLSVEEEQSPPAKAPHMDTPRHVHHFDTYGLVQRLNESGWTDEQAITVMKGMRLMLSNNMNLAREALVSKSQIENETYLFRAACAELKTEITGRRRAEQEKMRTERTQLQHEVDILNQKLNQESAAMKDEMRGMFDDRKMAVRNEQRITESKVQRLNYQITVDLQADAKSEVEGLRWVMTRRVIIALGTVIVMVLGSLKLYSSTQTEGRGSGGDGGGFRDDQGMRGNDILVKEGDNPAYISLG</sequence>